<keyword evidence="3" id="KW-1185">Reference proteome</keyword>
<evidence type="ECO:0000313" key="2">
    <source>
        <dbReference type="EMBL" id="KIM39065.1"/>
    </source>
</evidence>
<organism evidence="2 3">
    <name type="scientific">Hebeloma cylindrosporum</name>
    <dbReference type="NCBI Taxonomy" id="76867"/>
    <lineage>
        <taxon>Eukaryota</taxon>
        <taxon>Fungi</taxon>
        <taxon>Dikarya</taxon>
        <taxon>Basidiomycota</taxon>
        <taxon>Agaricomycotina</taxon>
        <taxon>Agaricomycetes</taxon>
        <taxon>Agaricomycetidae</taxon>
        <taxon>Agaricales</taxon>
        <taxon>Agaricineae</taxon>
        <taxon>Hymenogastraceae</taxon>
        <taxon>Hebeloma</taxon>
    </lineage>
</organism>
<evidence type="ECO:0000259" key="1">
    <source>
        <dbReference type="Pfam" id="PF14214"/>
    </source>
</evidence>
<sequence length="206" mass="23577">DRSFRYHFSYIFVALNMLQRRMAHLHTYFTVKNSNFDSIARKLIEISPDTLLNLAKHLETEKSFSDLTAEEKYALELLQKVNTISARIPGSQASKIFIRNEIRNYFSFFGLPQIFFTFNPSAAHSPIFQVMFGDKTIDLSSRFPKTVSGRERALRLAKDPVAAADFFEFCVTSLFKFLLGWDYSTCSSTKEGGILGKLKAFYGTTE</sequence>
<dbReference type="Pfam" id="PF14214">
    <property type="entry name" value="Helitron_like_N"/>
    <property type="match status" value="1"/>
</dbReference>
<dbReference type="STRING" id="686832.A0A0C3BQZ0"/>
<proteinExistence type="predicted"/>
<feature type="non-terminal residue" evidence="2">
    <location>
        <position position="206"/>
    </location>
</feature>
<dbReference type="AlphaFoldDB" id="A0A0C3BQZ0"/>
<dbReference type="InterPro" id="IPR025476">
    <property type="entry name" value="Helitron_helicase-like"/>
</dbReference>
<reference evidence="2 3" key="1">
    <citation type="submission" date="2014-04" db="EMBL/GenBank/DDBJ databases">
        <authorList>
            <consortium name="DOE Joint Genome Institute"/>
            <person name="Kuo A."/>
            <person name="Gay G."/>
            <person name="Dore J."/>
            <person name="Kohler A."/>
            <person name="Nagy L.G."/>
            <person name="Floudas D."/>
            <person name="Copeland A."/>
            <person name="Barry K.W."/>
            <person name="Cichocki N."/>
            <person name="Veneault-Fourrey C."/>
            <person name="LaButti K."/>
            <person name="Lindquist E.A."/>
            <person name="Lipzen A."/>
            <person name="Lundell T."/>
            <person name="Morin E."/>
            <person name="Murat C."/>
            <person name="Sun H."/>
            <person name="Tunlid A."/>
            <person name="Henrissat B."/>
            <person name="Grigoriev I.V."/>
            <person name="Hibbett D.S."/>
            <person name="Martin F."/>
            <person name="Nordberg H.P."/>
            <person name="Cantor M.N."/>
            <person name="Hua S.X."/>
        </authorList>
    </citation>
    <scope>NUCLEOTIDE SEQUENCE [LARGE SCALE GENOMIC DNA]</scope>
    <source>
        <strain evidence="3">h7</strain>
    </source>
</reference>
<dbReference type="OrthoDB" id="432234at2759"/>
<dbReference type="HOGENOM" id="CLU_080483_0_0_1"/>
<reference evidence="3" key="2">
    <citation type="submission" date="2015-01" db="EMBL/GenBank/DDBJ databases">
        <title>Evolutionary Origins and Diversification of the Mycorrhizal Mutualists.</title>
        <authorList>
            <consortium name="DOE Joint Genome Institute"/>
            <consortium name="Mycorrhizal Genomics Consortium"/>
            <person name="Kohler A."/>
            <person name="Kuo A."/>
            <person name="Nagy L.G."/>
            <person name="Floudas D."/>
            <person name="Copeland A."/>
            <person name="Barry K.W."/>
            <person name="Cichocki N."/>
            <person name="Veneault-Fourrey C."/>
            <person name="LaButti K."/>
            <person name="Lindquist E.A."/>
            <person name="Lipzen A."/>
            <person name="Lundell T."/>
            <person name="Morin E."/>
            <person name="Murat C."/>
            <person name="Riley R."/>
            <person name="Ohm R."/>
            <person name="Sun H."/>
            <person name="Tunlid A."/>
            <person name="Henrissat B."/>
            <person name="Grigoriev I.V."/>
            <person name="Hibbett D.S."/>
            <person name="Martin F."/>
        </authorList>
    </citation>
    <scope>NUCLEOTIDE SEQUENCE [LARGE SCALE GENOMIC DNA]</scope>
    <source>
        <strain evidence="3">h7</strain>
    </source>
</reference>
<name>A0A0C3BQZ0_HEBCY</name>
<dbReference type="EMBL" id="KN831787">
    <property type="protein sequence ID" value="KIM39065.1"/>
    <property type="molecule type" value="Genomic_DNA"/>
</dbReference>
<feature type="domain" description="Helitron helicase-like" evidence="1">
    <location>
        <begin position="5"/>
        <end position="206"/>
    </location>
</feature>
<dbReference type="Proteomes" id="UP000053424">
    <property type="component" value="Unassembled WGS sequence"/>
</dbReference>
<evidence type="ECO:0000313" key="3">
    <source>
        <dbReference type="Proteomes" id="UP000053424"/>
    </source>
</evidence>
<gene>
    <name evidence="2" type="ORF">M413DRAFT_39441</name>
</gene>
<feature type="non-terminal residue" evidence="2">
    <location>
        <position position="1"/>
    </location>
</feature>
<accession>A0A0C3BQZ0</accession>
<protein>
    <recommendedName>
        <fullName evidence="1">Helitron helicase-like domain-containing protein</fullName>
    </recommendedName>
</protein>